<feature type="domain" description="Cadherin" evidence="15">
    <location>
        <begin position="148"/>
        <end position="251"/>
    </location>
</feature>
<feature type="compositionally biased region" description="Polar residues" evidence="12">
    <location>
        <begin position="1712"/>
        <end position="1721"/>
    </location>
</feature>
<feature type="compositionally biased region" description="Basic and acidic residues" evidence="12">
    <location>
        <begin position="1466"/>
        <end position="1486"/>
    </location>
</feature>
<dbReference type="GO" id="GO:0016477">
    <property type="term" value="P:cell migration"/>
    <property type="evidence" value="ECO:0007669"/>
    <property type="project" value="TreeGrafter"/>
</dbReference>
<feature type="compositionally biased region" description="Basic and acidic residues" evidence="12">
    <location>
        <begin position="2006"/>
        <end position="2017"/>
    </location>
</feature>
<feature type="transmembrane region" description="Helical" evidence="13">
    <location>
        <begin position="910"/>
        <end position="931"/>
    </location>
</feature>
<keyword evidence="5" id="KW-0677">Repeat</keyword>
<dbReference type="FunFam" id="2.60.40.60:FF:000020">
    <property type="entry name" value="Dachsous cadherin-related 1b"/>
    <property type="match status" value="1"/>
</dbReference>
<evidence type="ECO:0000256" key="12">
    <source>
        <dbReference type="SAM" id="MobiDB-lite"/>
    </source>
</evidence>
<keyword evidence="17" id="KW-1185">Reference proteome</keyword>
<keyword evidence="6 11" id="KW-0106">Calcium</keyword>
<dbReference type="OrthoDB" id="6252479at2759"/>
<dbReference type="STRING" id="178035.A0A154PU49"/>
<feature type="domain" description="Cadherin" evidence="15">
    <location>
        <begin position="369"/>
        <end position="485"/>
    </location>
</feature>
<dbReference type="PROSITE" id="PS50268">
    <property type="entry name" value="CADHERIN_2"/>
    <property type="match status" value="4"/>
</dbReference>
<feature type="compositionally biased region" description="Basic and acidic residues" evidence="12">
    <location>
        <begin position="1723"/>
        <end position="1739"/>
    </location>
</feature>
<evidence type="ECO:0000313" key="17">
    <source>
        <dbReference type="Proteomes" id="UP000076502"/>
    </source>
</evidence>
<reference evidence="16 17" key="1">
    <citation type="submission" date="2015-07" db="EMBL/GenBank/DDBJ databases">
        <title>The genome of Dufourea novaeangliae.</title>
        <authorList>
            <person name="Pan H."/>
            <person name="Kapheim K."/>
        </authorList>
    </citation>
    <scope>NUCLEOTIDE SEQUENCE [LARGE SCALE GENOMIC DNA]</scope>
    <source>
        <strain evidence="16">0120121106</strain>
        <tissue evidence="16">Whole body</tissue>
    </source>
</reference>
<evidence type="ECO:0000256" key="1">
    <source>
        <dbReference type="ARBA" id="ARBA00004251"/>
    </source>
</evidence>
<dbReference type="GO" id="GO:0045296">
    <property type="term" value="F:cadherin binding"/>
    <property type="evidence" value="ECO:0007669"/>
    <property type="project" value="TreeGrafter"/>
</dbReference>
<feature type="compositionally biased region" description="Basic and acidic residues" evidence="12">
    <location>
        <begin position="2414"/>
        <end position="2423"/>
    </location>
</feature>
<keyword evidence="3 13" id="KW-0812">Transmembrane</keyword>
<evidence type="ECO:0000256" key="6">
    <source>
        <dbReference type="ARBA" id="ARBA00022837"/>
    </source>
</evidence>
<comment type="function">
    <text evidence="10">Cadherins are calcium-dependent cell adhesion proteins. They preferentially interact with themselves in a homophilic manner in connecting cells.</text>
</comment>
<feature type="compositionally biased region" description="Low complexity" evidence="12">
    <location>
        <begin position="1740"/>
        <end position="1750"/>
    </location>
</feature>
<dbReference type="PROSITE" id="PS00232">
    <property type="entry name" value="CADHERIN_1"/>
    <property type="match status" value="2"/>
</dbReference>
<evidence type="ECO:0000256" key="11">
    <source>
        <dbReference type="PROSITE-ProRule" id="PRU00043"/>
    </source>
</evidence>
<proteinExistence type="predicted"/>
<protein>
    <submittedName>
        <fullName evidence="16">Cadherin-86C</fullName>
    </submittedName>
</protein>
<dbReference type="FunFam" id="2.60.40.60:FF:000098">
    <property type="entry name" value="cadherin-23 isoform X1"/>
    <property type="match status" value="1"/>
</dbReference>
<feature type="compositionally biased region" description="Basic and acidic residues" evidence="12">
    <location>
        <begin position="2188"/>
        <end position="2213"/>
    </location>
</feature>
<feature type="region of interest" description="Disordered" evidence="12">
    <location>
        <begin position="1546"/>
        <end position="1755"/>
    </location>
</feature>
<dbReference type="SMART" id="SM00112">
    <property type="entry name" value="CA"/>
    <property type="match status" value="4"/>
</dbReference>
<feature type="compositionally biased region" description="Basic and acidic residues" evidence="12">
    <location>
        <begin position="1653"/>
        <end position="1677"/>
    </location>
</feature>
<dbReference type="GO" id="GO:0008013">
    <property type="term" value="F:beta-catenin binding"/>
    <property type="evidence" value="ECO:0007669"/>
    <property type="project" value="TreeGrafter"/>
</dbReference>
<feature type="domain" description="Cadherin" evidence="15">
    <location>
        <begin position="252"/>
        <end position="368"/>
    </location>
</feature>
<dbReference type="PRINTS" id="PR00205">
    <property type="entry name" value="CADHERIN"/>
</dbReference>
<feature type="compositionally biased region" description="Basic and acidic residues" evidence="12">
    <location>
        <begin position="2474"/>
        <end position="2485"/>
    </location>
</feature>
<evidence type="ECO:0000256" key="5">
    <source>
        <dbReference type="ARBA" id="ARBA00022737"/>
    </source>
</evidence>
<keyword evidence="4 14" id="KW-0732">Signal</keyword>
<dbReference type="CDD" id="cd11304">
    <property type="entry name" value="Cadherin_repeat"/>
    <property type="match status" value="5"/>
</dbReference>
<dbReference type="GO" id="GO:0016342">
    <property type="term" value="C:catenin complex"/>
    <property type="evidence" value="ECO:0007669"/>
    <property type="project" value="TreeGrafter"/>
</dbReference>
<feature type="signal peptide" evidence="14">
    <location>
        <begin position="1"/>
        <end position="23"/>
    </location>
</feature>
<keyword evidence="2" id="KW-1003">Cell membrane</keyword>
<feature type="compositionally biased region" description="Basic and acidic residues" evidence="12">
    <location>
        <begin position="2124"/>
        <end position="2141"/>
    </location>
</feature>
<feature type="compositionally biased region" description="Basic and acidic residues" evidence="12">
    <location>
        <begin position="1423"/>
        <end position="1436"/>
    </location>
</feature>
<organism evidence="16 17">
    <name type="scientific">Dufourea novaeangliae</name>
    <name type="common">Sweat bee</name>
    <dbReference type="NCBI Taxonomy" id="178035"/>
    <lineage>
        <taxon>Eukaryota</taxon>
        <taxon>Metazoa</taxon>
        <taxon>Ecdysozoa</taxon>
        <taxon>Arthropoda</taxon>
        <taxon>Hexapoda</taxon>
        <taxon>Insecta</taxon>
        <taxon>Pterygota</taxon>
        <taxon>Neoptera</taxon>
        <taxon>Endopterygota</taxon>
        <taxon>Hymenoptera</taxon>
        <taxon>Apocrita</taxon>
        <taxon>Aculeata</taxon>
        <taxon>Apoidea</taxon>
        <taxon>Anthophila</taxon>
        <taxon>Halictidae</taxon>
        <taxon>Rophitinae</taxon>
        <taxon>Dufourea</taxon>
    </lineage>
</organism>
<keyword evidence="7" id="KW-0130">Cell adhesion</keyword>
<feature type="compositionally biased region" description="Polar residues" evidence="12">
    <location>
        <begin position="2019"/>
        <end position="2033"/>
    </location>
</feature>
<comment type="subcellular location">
    <subcellularLocation>
        <location evidence="1">Cell membrane</location>
        <topology evidence="1">Single-pass type I membrane protein</topology>
    </subcellularLocation>
</comment>
<dbReference type="GO" id="GO:0005509">
    <property type="term" value="F:calcium ion binding"/>
    <property type="evidence" value="ECO:0007669"/>
    <property type="project" value="UniProtKB-UniRule"/>
</dbReference>
<dbReference type="InterPro" id="IPR015919">
    <property type="entry name" value="Cadherin-like_sf"/>
</dbReference>
<evidence type="ECO:0000313" key="16">
    <source>
        <dbReference type="EMBL" id="KZC14888.1"/>
    </source>
</evidence>
<feature type="compositionally biased region" description="Basic and acidic residues" evidence="12">
    <location>
        <begin position="2245"/>
        <end position="2287"/>
    </location>
</feature>
<feature type="region of interest" description="Disordered" evidence="12">
    <location>
        <begin position="2413"/>
        <end position="2615"/>
    </location>
</feature>
<gene>
    <name evidence="16" type="ORF">WN55_07439</name>
</gene>
<feature type="region of interest" description="Disordered" evidence="12">
    <location>
        <begin position="961"/>
        <end position="982"/>
    </location>
</feature>
<dbReference type="Pfam" id="PF00028">
    <property type="entry name" value="Cadherin"/>
    <property type="match status" value="1"/>
</dbReference>
<dbReference type="Gene3D" id="2.60.40.60">
    <property type="entry name" value="Cadherins"/>
    <property type="match status" value="5"/>
</dbReference>
<feature type="region of interest" description="Disordered" evidence="12">
    <location>
        <begin position="2004"/>
        <end position="2141"/>
    </location>
</feature>
<accession>A0A154PU49</accession>
<feature type="compositionally biased region" description="Low complexity" evidence="12">
    <location>
        <begin position="1316"/>
        <end position="1325"/>
    </location>
</feature>
<dbReference type="InterPro" id="IPR020894">
    <property type="entry name" value="Cadherin_CS"/>
</dbReference>
<evidence type="ECO:0000259" key="15">
    <source>
        <dbReference type="PROSITE" id="PS50268"/>
    </source>
</evidence>
<evidence type="ECO:0000256" key="10">
    <source>
        <dbReference type="ARBA" id="ARBA00059331"/>
    </source>
</evidence>
<feature type="compositionally biased region" description="Basic and acidic residues" evidence="12">
    <location>
        <begin position="2036"/>
        <end position="2117"/>
    </location>
</feature>
<evidence type="ECO:0000256" key="9">
    <source>
        <dbReference type="ARBA" id="ARBA00023136"/>
    </source>
</evidence>
<dbReference type="GO" id="GO:0060429">
    <property type="term" value="P:epithelium development"/>
    <property type="evidence" value="ECO:0007669"/>
    <property type="project" value="UniProtKB-ARBA"/>
</dbReference>
<dbReference type="EMBL" id="KQ435143">
    <property type="protein sequence ID" value="KZC14888.1"/>
    <property type="molecule type" value="Genomic_DNA"/>
</dbReference>
<dbReference type="PANTHER" id="PTHR24027:SF438">
    <property type="entry name" value="CADHERIN 23"/>
    <property type="match status" value="1"/>
</dbReference>
<feature type="region of interest" description="Disordered" evidence="12">
    <location>
        <begin position="1411"/>
        <end position="1527"/>
    </location>
</feature>
<dbReference type="Proteomes" id="UP000076502">
    <property type="component" value="Unassembled WGS sequence"/>
</dbReference>
<feature type="region of interest" description="Disordered" evidence="12">
    <location>
        <begin position="2749"/>
        <end position="2777"/>
    </location>
</feature>
<feature type="compositionally biased region" description="Basic and acidic residues" evidence="12">
    <location>
        <begin position="1501"/>
        <end position="1522"/>
    </location>
</feature>
<feature type="region of interest" description="Disordered" evidence="12">
    <location>
        <begin position="1316"/>
        <end position="1356"/>
    </location>
</feature>
<keyword evidence="9 13" id="KW-0472">Membrane</keyword>
<dbReference type="GO" id="GO:0009653">
    <property type="term" value="P:anatomical structure morphogenesis"/>
    <property type="evidence" value="ECO:0007669"/>
    <property type="project" value="UniProtKB-ARBA"/>
</dbReference>
<dbReference type="PANTHER" id="PTHR24027">
    <property type="entry name" value="CADHERIN-23"/>
    <property type="match status" value="1"/>
</dbReference>
<dbReference type="SUPFAM" id="SSF49313">
    <property type="entry name" value="Cadherin-like"/>
    <property type="match status" value="5"/>
</dbReference>
<evidence type="ECO:0000256" key="8">
    <source>
        <dbReference type="ARBA" id="ARBA00022989"/>
    </source>
</evidence>
<feature type="domain" description="Cadherin" evidence="15">
    <location>
        <begin position="486"/>
        <end position="592"/>
    </location>
</feature>
<feature type="compositionally biased region" description="Pro residues" evidence="12">
    <location>
        <begin position="2749"/>
        <end position="2760"/>
    </location>
</feature>
<evidence type="ECO:0000256" key="3">
    <source>
        <dbReference type="ARBA" id="ARBA00022692"/>
    </source>
</evidence>
<feature type="region of interest" description="Disordered" evidence="12">
    <location>
        <begin position="2231"/>
        <end position="2287"/>
    </location>
</feature>
<dbReference type="InterPro" id="IPR039808">
    <property type="entry name" value="Cadherin"/>
</dbReference>
<feature type="region of interest" description="Disordered" evidence="12">
    <location>
        <begin position="2184"/>
        <end position="2219"/>
    </location>
</feature>
<evidence type="ECO:0000256" key="2">
    <source>
        <dbReference type="ARBA" id="ARBA00022475"/>
    </source>
</evidence>
<keyword evidence="8 13" id="KW-1133">Transmembrane helix</keyword>
<feature type="compositionally biased region" description="Basic and acidic residues" evidence="12">
    <location>
        <begin position="1560"/>
        <end position="1582"/>
    </location>
</feature>
<feature type="region of interest" description="Disordered" evidence="12">
    <location>
        <begin position="2627"/>
        <end position="2683"/>
    </location>
</feature>
<feature type="region of interest" description="Disordered" evidence="12">
    <location>
        <begin position="2320"/>
        <end position="2368"/>
    </location>
</feature>
<dbReference type="InterPro" id="IPR002126">
    <property type="entry name" value="Cadherin-like_dom"/>
</dbReference>
<sequence>MPFSGVWCKVWIYFGFVFAWTKGARPRFDTSTDMGLVLVPADAEVDSVIFRLRATDQDADFPLVFEITATITPVVRIDNLPCTLYNKVCQANVILTKRLVPERLHDFAVRVRDTKGDSNSMQATISVTNATTPRDKIFPHIPSLIMVPENTRSGKELDYLLARANSWSGKPVYIELWQPKELFTIRQRQTPTQTRGVITLIGELDFETQSVYTLTMYATDPYTQPGKDTRNIAGLNVVVIVTDVQDVPPLFTLAPPLTRINNSVQPGDIVLRVHAEDGDKGVPREIVYGLVSEGNPFTPFFNISETSGEVTLARPLEELTQITHVGAPVVLTVVAEEIRRSRDEPPAQATVVDVGFLLGEPGNTPPYFESDNYVATIDENLEAGTVINFGEQYTTRVKDEDVGKAGVFALKLENNNGTFEINPTVAERIADFILIVRDNTLIDYELYRSLTFKIVAQEVGPATNLSKSVPVTIFLKDINDNPPVFDQEIYGVTLSENVTVGSRVIQVHATDIDTGIYGDIHYTGIMGEGSEAFVIDPNIGLITVAMGSTLDREVAAKLELTVEARDENGNGNRGVALLIVNLLDVNDNPPIFEKDIYDFMLNGDLTNFTSPAVIKALDADTEPPNNIIRYEIIHGNYENKFYLNDTSGELILRSPIVKIRRKKQSAYDTLGRKVSKKFVNSPGKFARKDLKEYTDEIKNISTIHNRNRTISTLVNKEVVMEVIKRRRKRDNENSLYTLTARAYDLGIPHLSSVTKIRVISGIAMEARIMIFVVPGEQPNSTKTAETLATITGGRVTVLETRPYVQQNRTGSSNTVPGGSKKSIIIARVEQTEPGTPLVDVEKIRETLAANGVGIIGGTENVTPMNIDDTNTPVNGNPHVNNGQTTIGNTSITNVQNEEVQITVYKAENKLLIWLLIILGLLMLLAIAILIICCICPGCPFYMAPRKRRVHSSETLVVRSDGRPKRHLHRQPMTAAEASWNGRKQAWSADPTRGNWHFNKRNVKNCSLPGDVAYISGPPNDIHMNHEAHRLRDVSSYEHSRKSRMDEQDRMYMEEIDGQKQRGYDMPELDSLQRHEVERGSDIQRQGYRRRYMEHDMGDETVREQHFYREGNAEVLRLVTRGQAEDSTTSHHHHHHHCPTTLIVDGKDIILQRFIEDQKSRPDLSMQDVEAARMMESHQRSKEMYQQQHPEVILIPERLDLGHRQHIEEIGPNVQRLVIDHGDYGSQKMEKESQKSEKQDGLSTEAMGIERPSIVTKDHAQTNKAQYSFNNLEVARQKALLARLLLKRDNRQIDGGILDSASYLETQSLPGQVAIATQTDRTAATQTDRHVRSRSFNDESDDDSRHRKKLKSRKKYGDGDWKRTRTLWMKSPIDGKSNPCFDKRLSILRRKVKEVKEDKKVSLEPDVLREISDSLNGNESSCKGAEDESPRAYHKLTEQSSISHKVLNEKENDSSTSTDLSKKKHEKTFEEKSCVDLSDDPKLKDTESVSSSDMKAKREKHGRNIEKSPKKEVKSKVQKKTDSAIKPSFRILEKEFTMLTKKFSKLREKKFQESTGSDSTTQEKVESKDSKKDPNQKSLKKTDASSPQRQAAIAKTKQKLRYQQPHVMSTGSSEYDDVFDKNKKQGGVGQDAVKQKQPISTQSHAKLKRQTHIGRQEFKKQMTETRDEGIEKRKDGASKEYVNTEMKLEKTSKTMTRAPKLAVIPRKDRVMEETSTSPSSDQAGGRKDKFNVFVTEKKSTTDSSGTDFSSGNDHEKKSTTVKVIQRFSDDFVEQSNMESTKQHNLDNLVKDEKVCEKTESAVHRILVIEGELKDAGAAGVKSIKTEEQLITKTATEDSTIHREVVQHLIKTSVVPDAVQAEEGKLIGTVVIEDKKFSNGVTPSDANSAIMDPKEHEKEYNKFTTIANDIKFTGEGGIQDEQEKYKASEGTQHVLPVIGHALGMYKNKTELSEKNKSRINQTENIVIKHKQEVTSDTRGYMGQSQKEILEAIGKKDKLLEEYTMEEEKETREIFPKENEVETLQSHRGQVLQTEQTVEDGRNIKERKEKKLELEKSIDEQDNGKTDLIEKMEDSIEVHSKTELLRDEKKDLEQEKAYEVKEPKEQDQMQKPHEEMEKHTQYSGAESDYRISEREKTDTIEIVSKDDKMKDVNLNEEDTSDKEKAGKDTISKIHINGQVKETVLVEENVSEDEKGCDETSDHNVKKNNSPEKESKLYNRKSFTTEITPDVQLIADKSEISSTSELLDEEKKSSTDVKSVDRGMHDKETESQTETGEGHLIEKKVDETTLEEKHLMEEKKEEDMGGEKDGDVSLPLFTDIMQTVDDLDDSDSSSDISRKTTLTTRPYQTPRHHSRENIHTMESTETQDVEDEEDTLLEIELLKDDGTLRLEQDEMFIEAENVSEEQFPLILTETVEDVDSKSHKDNEIPLNVQAPSKLGEIITDVEEEYIKKDKPSKSNLEVDDQASSSTKHTKHKEVKSPRKDADRIYEINSPSLLNDTKSETTKPSKRKFKGTEKRRTPTQRKKKSSSEESSEDRANRLQNQMHHSRYKPRRKYENDQSKQKYSSYPKQLKKADEEQHQKPTTSKPKVEKDRKIFSSSEKHPTLSKGGEIDTSKAQPKYMAWYKKNREEMERKRAELKASDDESLPRWLRRSMRSQKSDKDEKKKSDHASDNTNPRVKRKIKPLVNVESEQLKAIVRQGRKLRKAEGGKNEDPPVQIFATSPPAASLTETKHHLVQHSEYKYEKILTPFYLHPPPAPHPSPQLSPEHFEAPPSLEHSHVDEDFDSGIAIPLQGGNRLRHQQLLEKKSVFDIAYSEAAPSQLRADSTTPPS</sequence>
<evidence type="ECO:0000256" key="14">
    <source>
        <dbReference type="SAM" id="SignalP"/>
    </source>
</evidence>
<name>A0A154PU49_DUFNO</name>
<evidence type="ECO:0000256" key="13">
    <source>
        <dbReference type="SAM" id="Phobius"/>
    </source>
</evidence>
<feature type="compositionally biased region" description="Basic and acidic residues" evidence="12">
    <location>
        <begin position="2584"/>
        <end position="2610"/>
    </location>
</feature>
<evidence type="ECO:0000256" key="7">
    <source>
        <dbReference type="ARBA" id="ARBA00022889"/>
    </source>
</evidence>
<feature type="compositionally biased region" description="Basic and acidic residues" evidence="12">
    <location>
        <begin position="2627"/>
        <end position="2643"/>
    </location>
</feature>
<feature type="region of interest" description="Disordered" evidence="12">
    <location>
        <begin position="2696"/>
        <end position="2722"/>
    </location>
</feature>
<feature type="chain" id="PRO_5007599787" evidence="14">
    <location>
        <begin position="24"/>
        <end position="2828"/>
    </location>
</feature>
<evidence type="ECO:0000256" key="4">
    <source>
        <dbReference type="ARBA" id="ARBA00022729"/>
    </source>
</evidence>
<dbReference type="GO" id="GO:0007156">
    <property type="term" value="P:homophilic cell adhesion via plasma membrane adhesion molecules"/>
    <property type="evidence" value="ECO:0007669"/>
    <property type="project" value="InterPro"/>
</dbReference>
<feature type="compositionally biased region" description="Basic and acidic residues" evidence="12">
    <location>
        <begin position="2654"/>
        <end position="2668"/>
    </location>
</feature>